<accession>A0A9P5D0T2</accession>
<feature type="compositionally biased region" description="Basic and acidic residues" evidence="7">
    <location>
        <begin position="304"/>
        <end position="331"/>
    </location>
</feature>
<dbReference type="PANTHER" id="PTHR47797">
    <property type="entry name" value="DEHYDROGENASE, PUTATIVE (AFU_ORTHOLOGUE AFUA_8G05805)-RELATED"/>
    <property type="match status" value="1"/>
</dbReference>
<feature type="compositionally biased region" description="Basic and acidic residues" evidence="7">
    <location>
        <begin position="235"/>
        <end position="249"/>
    </location>
</feature>
<feature type="compositionally biased region" description="Low complexity" evidence="7">
    <location>
        <begin position="647"/>
        <end position="660"/>
    </location>
</feature>
<dbReference type="InterPro" id="IPR006593">
    <property type="entry name" value="Cyt_b561/ferric_Rdtase_TM"/>
</dbReference>
<feature type="compositionally biased region" description="Polar residues" evidence="7">
    <location>
        <begin position="389"/>
        <end position="398"/>
    </location>
</feature>
<keyword evidence="5 8" id="KW-1133">Transmembrane helix</keyword>
<reference evidence="10" key="1">
    <citation type="submission" date="2020-03" db="EMBL/GenBank/DDBJ databases">
        <title>Site-based positive gene gene selection in Geosmithia morbida across the United States reveals a broad range of putative effectors and factors for local host and environmental adapation.</title>
        <authorList>
            <person name="Onufrak A."/>
            <person name="Murdoch R.W."/>
            <person name="Gazis R."/>
            <person name="Huff M."/>
            <person name="Staton M."/>
            <person name="Klingeman W."/>
            <person name="Hadziabdic D."/>
        </authorList>
    </citation>
    <scope>NUCLEOTIDE SEQUENCE</scope>
    <source>
        <strain evidence="10">1262</strain>
    </source>
</reference>
<evidence type="ECO:0000256" key="1">
    <source>
        <dbReference type="ARBA" id="ARBA00004370"/>
    </source>
</evidence>
<feature type="compositionally biased region" description="Acidic residues" evidence="7">
    <location>
        <begin position="791"/>
        <end position="813"/>
    </location>
</feature>
<organism evidence="10 11">
    <name type="scientific">Geosmithia morbida</name>
    <dbReference type="NCBI Taxonomy" id="1094350"/>
    <lineage>
        <taxon>Eukaryota</taxon>
        <taxon>Fungi</taxon>
        <taxon>Dikarya</taxon>
        <taxon>Ascomycota</taxon>
        <taxon>Pezizomycotina</taxon>
        <taxon>Sordariomycetes</taxon>
        <taxon>Hypocreomycetidae</taxon>
        <taxon>Hypocreales</taxon>
        <taxon>Bionectriaceae</taxon>
        <taxon>Geosmithia</taxon>
    </lineage>
</organism>
<proteinExistence type="predicted"/>
<keyword evidence="6 8" id="KW-0472">Membrane</keyword>
<dbReference type="GeneID" id="55972836"/>
<gene>
    <name evidence="10" type="ORF">GMORB2_6611</name>
</gene>
<comment type="subcellular location">
    <subcellularLocation>
        <location evidence="1">Membrane</location>
    </subcellularLocation>
</comment>
<protein>
    <recommendedName>
        <fullName evidence="9">Cytochrome b561 domain-containing protein</fullName>
    </recommendedName>
</protein>
<evidence type="ECO:0000256" key="6">
    <source>
        <dbReference type="ARBA" id="ARBA00023136"/>
    </source>
</evidence>
<feature type="region of interest" description="Disordered" evidence="7">
    <location>
        <begin position="505"/>
        <end position="934"/>
    </location>
</feature>
<evidence type="ECO:0000256" key="7">
    <source>
        <dbReference type="SAM" id="MobiDB-lite"/>
    </source>
</evidence>
<feature type="transmembrane region" description="Helical" evidence="8">
    <location>
        <begin position="66"/>
        <end position="92"/>
    </location>
</feature>
<dbReference type="GO" id="GO:0016020">
    <property type="term" value="C:membrane"/>
    <property type="evidence" value="ECO:0007669"/>
    <property type="project" value="UniProtKB-SubCell"/>
</dbReference>
<evidence type="ECO:0000256" key="2">
    <source>
        <dbReference type="ARBA" id="ARBA00022448"/>
    </source>
</evidence>
<feature type="transmembrane region" description="Helical" evidence="8">
    <location>
        <begin position="197"/>
        <end position="216"/>
    </location>
</feature>
<evidence type="ECO:0000256" key="3">
    <source>
        <dbReference type="ARBA" id="ARBA00022692"/>
    </source>
</evidence>
<feature type="region of interest" description="Disordered" evidence="7">
    <location>
        <begin position="280"/>
        <end position="337"/>
    </location>
</feature>
<dbReference type="CDD" id="cd08760">
    <property type="entry name" value="Cyt_b561_FRRS1_like"/>
    <property type="match status" value="1"/>
</dbReference>
<feature type="compositionally biased region" description="Basic residues" evidence="7">
    <location>
        <begin position="911"/>
        <end position="922"/>
    </location>
</feature>
<feature type="region of interest" description="Disordered" evidence="7">
    <location>
        <begin position="229"/>
        <end position="249"/>
    </location>
</feature>
<feature type="compositionally biased region" description="Basic and acidic residues" evidence="7">
    <location>
        <begin position="505"/>
        <end position="518"/>
    </location>
</feature>
<feature type="domain" description="Cytochrome b561" evidence="9">
    <location>
        <begin position="34"/>
        <end position="222"/>
    </location>
</feature>
<comment type="caution">
    <text evidence="10">The sequence shown here is derived from an EMBL/GenBank/DDBJ whole genome shotgun (WGS) entry which is preliminary data.</text>
</comment>
<keyword evidence="4" id="KW-0249">Electron transport</keyword>
<evidence type="ECO:0000256" key="4">
    <source>
        <dbReference type="ARBA" id="ARBA00022982"/>
    </source>
</evidence>
<feature type="compositionally biased region" description="Basic and acidic residues" evidence="7">
    <location>
        <begin position="684"/>
        <end position="705"/>
    </location>
</feature>
<evidence type="ECO:0000313" key="11">
    <source>
        <dbReference type="Proteomes" id="UP000749293"/>
    </source>
</evidence>
<dbReference type="SMART" id="SM00665">
    <property type="entry name" value="B561"/>
    <property type="match status" value="1"/>
</dbReference>
<dbReference type="AlphaFoldDB" id="A0A9P5D0T2"/>
<keyword evidence="3 8" id="KW-0812">Transmembrane</keyword>
<dbReference type="Gene3D" id="1.20.120.1770">
    <property type="match status" value="1"/>
</dbReference>
<evidence type="ECO:0000259" key="9">
    <source>
        <dbReference type="PROSITE" id="PS50939"/>
    </source>
</evidence>
<feature type="compositionally biased region" description="Polar residues" evidence="7">
    <location>
        <begin position="740"/>
        <end position="760"/>
    </location>
</feature>
<feature type="compositionally biased region" description="Low complexity" evidence="7">
    <location>
        <begin position="550"/>
        <end position="560"/>
    </location>
</feature>
<evidence type="ECO:0000313" key="10">
    <source>
        <dbReference type="EMBL" id="KAF4123063.1"/>
    </source>
</evidence>
<dbReference type="OrthoDB" id="19261at2759"/>
<dbReference type="RefSeq" id="XP_035321715.1">
    <property type="nucleotide sequence ID" value="XM_035468581.1"/>
</dbReference>
<feature type="transmembrane region" description="Helical" evidence="8">
    <location>
        <begin position="104"/>
        <end position="125"/>
    </location>
</feature>
<dbReference type="PANTHER" id="PTHR47797:SF3">
    <property type="entry name" value="CYTOCHROME B561 DOMAIN-CONTAINING PROTEIN"/>
    <property type="match status" value="1"/>
</dbReference>
<dbReference type="Proteomes" id="UP000749293">
    <property type="component" value="Unassembled WGS sequence"/>
</dbReference>
<feature type="compositionally biased region" description="Low complexity" evidence="7">
    <location>
        <begin position="460"/>
        <end position="469"/>
    </location>
</feature>
<dbReference type="EMBL" id="JAANYQ010000007">
    <property type="protein sequence ID" value="KAF4123063.1"/>
    <property type="molecule type" value="Genomic_DNA"/>
</dbReference>
<sequence length="934" mass="102241">MAPTPDDLSSAGSVSYDSETMTVGDGTWDFSKNTFLLPNLQGVNFDTMRYNGMGNRFSTLTQYHKIILGHAILAAIVFLLLAPSAIMVLRFYTGRPGYALRYHARIQTVGLILLTASFILGNIAVGPARSLTNPHHGIGVALYVLYTVQFFASRLVFRIQKAHSLRVTLHQWIGRGMALLGMAQVPLGLTLYGCREYLFILYAVWMALLVVVYFVLDFRAGTRRELLLSGPPRSEAGHTRVSDSEYFSERPEREHGSRWKWLGPLAGAGAVWMLLRGGRRNKDKDADSSSYRSHSPSHRSRSRSRSDRRGSPSYYDSEKYTEMSTSRREKGGGGGGGGGMMKLLGGAAAAFGAGKLFSNYMDRRRGQRDDEEYSAVSTETPRRHRSGRSAGQSMLTSDYDSELASDVRGDPTRTSLLSESIPPSAMAGAISAATPRPKASRPPPARFNRGRRNSFEESEYVSYVSPSSRPVDDYDDESHHHHAGAKSAGGVLGGIGLGWLSKKWMDRRSRKDEERRLQEEEDMRSGVSGSRFTGDGYPSPTRRPSKRPSARPTSSRPTQSAPTDMTESSYLDDETAGPSYVGPRPTGPVPLPGGRRDRSRSRRRHEPVSMPAMPPDPDLQSDMGSSYVTEARPQRRDSSRRRRAGERATAAAAARASELAADQERERERFGSPHSSRPLSVTLKMHDDRDRNVTLRRLTDEEARAARGPRGRSRADSDGSISGMDSPSYGRSRYRRQASRAGSRQTSRPGSRQTSRAVSRQRSEMASESRVESRPPSSRPPSSRRPRDRGDDDDDDDDDDEDDEDDEDDDDEGQQSTIGPLSPPNPASAKPGSGGRRAGGKDSAYYSGNPAAAAGPSETSAPLVPSAAGADQTVSSLASHDESHGTWSQMTPSLGGDGGDQTAPGSAADNRRRRRLERRRGSSSRPTTATDMFD</sequence>
<keyword evidence="11" id="KW-1185">Reference proteome</keyword>
<name>A0A9P5D0T2_9HYPO</name>
<feature type="compositionally biased region" description="Basic and acidic residues" evidence="7">
    <location>
        <begin position="662"/>
        <end position="671"/>
    </location>
</feature>
<feature type="transmembrane region" description="Helical" evidence="8">
    <location>
        <begin position="137"/>
        <end position="157"/>
    </location>
</feature>
<evidence type="ECO:0000256" key="8">
    <source>
        <dbReference type="SAM" id="Phobius"/>
    </source>
</evidence>
<keyword evidence="2" id="KW-0813">Transport</keyword>
<feature type="compositionally biased region" description="Basic and acidic residues" evidence="7">
    <location>
        <begin position="761"/>
        <end position="773"/>
    </location>
</feature>
<feature type="region of interest" description="Disordered" evidence="7">
    <location>
        <begin position="362"/>
        <end position="492"/>
    </location>
</feature>
<evidence type="ECO:0000256" key="5">
    <source>
        <dbReference type="ARBA" id="ARBA00022989"/>
    </source>
</evidence>
<dbReference type="PROSITE" id="PS50939">
    <property type="entry name" value="CYTOCHROME_B561"/>
    <property type="match status" value="1"/>
</dbReference>